<protein>
    <submittedName>
        <fullName evidence="2">DinB family protein</fullName>
    </submittedName>
</protein>
<dbReference type="InterPro" id="IPR034660">
    <property type="entry name" value="DinB/YfiT-like"/>
</dbReference>
<dbReference type="Proteomes" id="UP000367750">
    <property type="component" value="Unassembled WGS sequence"/>
</dbReference>
<dbReference type="SUPFAM" id="SSF109854">
    <property type="entry name" value="DinB/YfiT-like putative metalloenzymes"/>
    <property type="match status" value="1"/>
</dbReference>
<comment type="caution">
    <text evidence="2">The sequence shown here is derived from an EMBL/GenBank/DDBJ whole genome shotgun (WGS) entry which is preliminary data.</text>
</comment>
<name>A0A5J5G9V7_9BACL</name>
<evidence type="ECO:0000313" key="3">
    <source>
        <dbReference type="Proteomes" id="UP000367750"/>
    </source>
</evidence>
<keyword evidence="3" id="KW-1185">Reference proteome</keyword>
<evidence type="ECO:0000313" key="2">
    <source>
        <dbReference type="EMBL" id="KAA9004897.1"/>
    </source>
</evidence>
<evidence type="ECO:0000259" key="1">
    <source>
        <dbReference type="Pfam" id="PF12867"/>
    </source>
</evidence>
<proteinExistence type="predicted"/>
<accession>A0A5J5G9V7</accession>
<feature type="domain" description="DinB-like" evidence="1">
    <location>
        <begin position="26"/>
        <end position="143"/>
    </location>
</feature>
<dbReference type="Pfam" id="PF12867">
    <property type="entry name" value="DinB_2"/>
    <property type="match status" value="1"/>
</dbReference>
<dbReference type="Gene3D" id="1.20.120.450">
    <property type="entry name" value="dinb family like domain"/>
    <property type="match status" value="1"/>
</dbReference>
<dbReference type="RefSeq" id="WP_150458049.1">
    <property type="nucleotide sequence ID" value="NZ_VYKK01000012.1"/>
</dbReference>
<dbReference type="InterPro" id="IPR024775">
    <property type="entry name" value="DinB-like"/>
</dbReference>
<gene>
    <name evidence="2" type="ORF">F4V43_09730</name>
</gene>
<organism evidence="2 3">
    <name type="scientific">Paenibacillus spiritus</name>
    <dbReference type="NCBI Taxonomy" id="2496557"/>
    <lineage>
        <taxon>Bacteria</taxon>
        <taxon>Bacillati</taxon>
        <taxon>Bacillota</taxon>
        <taxon>Bacilli</taxon>
        <taxon>Bacillales</taxon>
        <taxon>Paenibacillaceae</taxon>
        <taxon>Paenibacillus</taxon>
    </lineage>
</organism>
<dbReference type="AlphaFoldDB" id="A0A5J5G9V7"/>
<reference evidence="2 3" key="1">
    <citation type="submission" date="2019-09" db="EMBL/GenBank/DDBJ databases">
        <title>Bacillus ochoae sp. nov., Paenibacillus whitsoniae sp. nov., Paenibacillus spiritus sp. nov. Isolated from the Mars Exploration Rover during spacecraft assembly.</title>
        <authorList>
            <person name="Seuylemezian A."/>
            <person name="Vaishampayan P."/>
        </authorList>
    </citation>
    <scope>NUCLEOTIDE SEQUENCE [LARGE SCALE GENOMIC DNA]</scope>
    <source>
        <strain evidence="2 3">MER_111</strain>
    </source>
</reference>
<dbReference type="OrthoDB" id="9798830at2"/>
<sequence>MGFTLKEVLLQNWDYAMDQEDWAPPLAAALQGVNEEQALWKPKGEAGNSIWETVNHLAYYKERLLRNIKGLPPLPDLESNTATFTVTESGEEAWKAAVERLKNVHAELREYIAALDEDGGPENKRTELLMSLVLHDSYHTGQIVLVRKLQGSWPGQRSFD</sequence>
<dbReference type="EMBL" id="VYKK01000012">
    <property type="protein sequence ID" value="KAA9004897.1"/>
    <property type="molecule type" value="Genomic_DNA"/>
</dbReference>